<dbReference type="EMBL" id="NMQW01000057">
    <property type="protein sequence ID" value="OXM82822.1"/>
    <property type="molecule type" value="Genomic_DNA"/>
</dbReference>
<reference evidence="2 3" key="1">
    <citation type="submission" date="2017-07" db="EMBL/GenBank/DDBJ databases">
        <title>Genome sequencing and assembly of Paenibacillus rigui.</title>
        <authorList>
            <person name="Mayilraj S."/>
        </authorList>
    </citation>
    <scope>NUCLEOTIDE SEQUENCE [LARGE SCALE GENOMIC DNA]</scope>
    <source>
        <strain evidence="2 3">JCM 16352</strain>
    </source>
</reference>
<sequence length="354" mass="40204">MQQSNQEVTVTNTAELLEKVFQRLVSANKDNANDHMDFDVWEWPLGVALYGLFKYTRFTGKQEYTDFLIDWYDRHLAEGLPPKNVNSVAPLLALIHLYEQTKNEAYLNVCSEWAEWVMYDMPRTEEGGLQHITIIEDNVEQLWDDTLFMTVLFLAKMGKVTGKQEYVDEAVYQFLLHIKYLHDPETGLWFHGWSFIGRHHFGRTLWARGNCWFTAGVVEFLEIAELEGPVKRYLLEALEAQARTLAKLQESDGMWHTILTDPSSYTETSATAGFGYGILKAVRQGYLDASYAATAEKAVQAVIANIDEDGTVLQVSYGTAIGMNDEHYLNIPICPTAYGQALAIMLLTETLASK</sequence>
<proteinExistence type="predicted"/>
<keyword evidence="3" id="KW-1185">Reference proteome</keyword>
<comment type="caution">
    <text evidence="2">The sequence shown here is derived from an EMBL/GenBank/DDBJ whole genome shotgun (WGS) entry which is preliminary data.</text>
</comment>
<dbReference type="Pfam" id="PF07470">
    <property type="entry name" value="Glyco_hydro_88"/>
    <property type="match status" value="1"/>
</dbReference>
<accession>A0A229UHF5</accession>
<protein>
    <submittedName>
        <fullName evidence="2">Glycoside hydrolase 105 family protein</fullName>
    </submittedName>
</protein>
<dbReference type="InterPro" id="IPR008928">
    <property type="entry name" value="6-hairpin_glycosidase_sf"/>
</dbReference>
<evidence type="ECO:0000256" key="1">
    <source>
        <dbReference type="ARBA" id="ARBA00022801"/>
    </source>
</evidence>
<dbReference type="InterPro" id="IPR012341">
    <property type="entry name" value="6hp_glycosidase-like_sf"/>
</dbReference>
<dbReference type="SUPFAM" id="SSF48208">
    <property type="entry name" value="Six-hairpin glycosidases"/>
    <property type="match status" value="1"/>
</dbReference>
<evidence type="ECO:0000313" key="3">
    <source>
        <dbReference type="Proteomes" id="UP000215509"/>
    </source>
</evidence>
<gene>
    <name evidence="2" type="ORF">CF651_29340</name>
</gene>
<keyword evidence="1 2" id="KW-0378">Hydrolase</keyword>
<dbReference type="AlphaFoldDB" id="A0A229UHF5"/>
<dbReference type="GO" id="GO:0016787">
    <property type="term" value="F:hydrolase activity"/>
    <property type="evidence" value="ECO:0007669"/>
    <property type="project" value="UniProtKB-KW"/>
</dbReference>
<dbReference type="InterPro" id="IPR010905">
    <property type="entry name" value="Glyco_hydro_88"/>
</dbReference>
<name>A0A229UHF5_9BACL</name>
<dbReference type="OrthoDB" id="9812931at2"/>
<dbReference type="InterPro" id="IPR052043">
    <property type="entry name" value="PolySaccharide_Degr_Enz"/>
</dbReference>
<evidence type="ECO:0000313" key="2">
    <source>
        <dbReference type="EMBL" id="OXM82822.1"/>
    </source>
</evidence>
<dbReference type="Proteomes" id="UP000215509">
    <property type="component" value="Unassembled WGS sequence"/>
</dbReference>
<dbReference type="GO" id="GO:0005975">
    <property type="term" value="P:carbohydrate metabolic process"/>
    <property type="evidence" value="ECO:0007669"/>
    <property type="project" value="InterPro"/>
</dbReference>
<organism evidence="2 3">
    <name type="scientific">Paenibacillus rigui</name>
    <dbReference type="NCBI Taxonomy" id="554312"/>
    <lineage>
        <taxon>Bacteria</taxon>
        <taxon>Bacillati</taxon>
        <taxon>Bacillota</taxon>
        <taxon>Bacilli</taxon>
        <taxon>Bacillales</taxon>
        <taxon>Paenibacillaceae</taxon>
        <taxon>Paenibacillus</taxon>
    </lineage>
</organism>
<dbReference type="Gene3D" id="1.50.10.10">
    <property type="match status" value="1"/>
</dbReference>
<dbReference type="PANTHER" id="PTHR33886">
    <property type="entry name" value="UNSATURATED RHAMNOGALACTURONAN HYDROLASE (EUROFUNG)"/>
    <property type="match status" value="1"/>
</dbReference>
<dbReference type="PANTHER" id="PTHR33886:SF8">
    <property type="entry name" value="UNSATURATED RHAMNOGALACTURONAN HYDROLASE (EUROFUNG)"/>
    <property type="match status" value="1"/>
</dbReference>